<dbReference type="Proteomes" id="UP001589862">
    <property type="component" value="Unassembled WGS sequence"/>
</dbReference>
<keyword evidence="3" id="KW-1185">Reference proteome</keyword>
<evidence type="ECO:0000313" key="2">
    <source>
        <dbReference type="EMBL" id="MFC0582986.1"/>
    </source>
</evidence>
<comment type="caution">
    <text evidence="2">The sequence shown here is derived from an EMBL/GenBank/DDBJ whole genome shotgun (WGS) entry which is preliminary data.</text>
</comment>
<protein>
    <submittedName>
        <fullName evidence="2">Uncharacterized protein</fullName>
    </submittedName>
</protein>
<gene>
    <name evidence="2" type="ORF">ACFFFR_11470</name>
</gene>
<accession>A0ABV6PCZ8</accession>
<feature type="region of interest" description="Disordered" evidence="1">
    <location>
        <begin position="141"/>
        <end position="161"/>
    </location>
</feature>
<proteinExistence type="predicted"/>
<sequence>MVKDVLDRDEAVRFRVANNDYVLDDLVENKTFRSRRDFDGVEADIGYLARHAIDPETDRSLISIAGIHAEGSAIVIRHITDYRRLRALQKSARDTLFSAIIGGQYQANPLQVTSSKVLAQHTRDSSGFTQDHFTVVEENACQPESANDLDKQKSSDHVSDD</sequence>
<dbReference type="RefSeq" id="WP_377460586.1">
    <property type="nucleotide sequence ID" value="NZ_JBHLUB010000032.1"/>
</dbReference>
<evidence type="ECO:0000256" key="1">
    <source>
        <dbReference type="SAM" id="MobiDB-lite"/>
    </source>
</evidence>
<name>A0ABV6PCZ8_9MICC</name>
<evidence type="ECO:0000313" key="3">
    <source>
        <dbReference type="Proteomes" id="UP001589862"/>
    </source>
</evidence>
<dbReference type="EMBL" id="JBHLUB010000032">
    <property type="protein sequence ID" value="MFC0582986.1"/>
    <property type="molecule type" value="Genomic_DNA"/>
</dbReference>
<feature type="compositionally biased region" description="Basic and acidic residues" evidence="1">
    <location>
        <begin position="148"/>
        <end position="161"/>
    </location>
</feature>
<reference evidence="2 3" key="1">
    <citation type="submission" date="2024-09" db="EMBL/GenBank/DDBJ databases">
        <authorList>
            <person name="Sun Q."/>
            <person name="Mori K."/>
        </authorList>
    </citation>
    <scope>NUCLEOTIDE SEQUENCE [LARGE SCALE GENOMIC DNA]</scope>
    <source>
        <strain evidence="2 3">NCAIM B.02604</strain>
    </source>
</reference>
<organism evidence="2 3">
    <name type="scientific">Micrococcoides hystricis</name>
    <dbReference type="NCBI Taxonomy" id="1572761"/>
    <lineage>
        <taxon>Bacteria</taxon>
        <taxon>Bacillati</taxon>
        <taxon>Actinomycetota</taxon>
        <taxon>Actinomycetes</taxon>
        <taxon>Micrococcales</taxon>
        <taxon>Micrococcaceae</taxon>
        <taxon>Micrococcoides</taxon>
    </lineage>
</organism>